<evidence type="ECO:0000313" key="3">
    <source>
        <dbReference type="EMBL" id="OZG68464.1"/>
    </source>
</evidence>
<protein>
    <submittedName>
        <fullName evidence="3">Transcriptional regulator, MerR family</fullName>
    </submittedName>
</protein>
<evidence type="ECO:0000259" key="2">
    <source>
        <dbReference type="PROSITE" id="PS50937"/>
    </source>
</evidence>
<dbReference type="EMBL" id="MWXA01000002">
    <property type="protein sequence ID" value="OZG68464.1"/>
    <property type="molecule type" value="Genomic_DNA"/>
</dbReference>
<dbReference type="PANTHER" id="PTHR30204:SF98">
    <property type="entry name" value="HTH-TYPE TRANSCRIPTIONAL REGULATOR ADHR"/>
    <property type="match status" value="1"/>
</dbReference>
<dbReference type="InterPro" id="IPR047057">
    <property type="entry name" value="MerR_fam"/>
</dbReference>
<comment type="caution">
    <text evidence="3">The sequence shown here is derived from an EMBL/GenBank/DDBJ whole genome shotgun (WGS) entry which is preliminary data.</text>
</comment>
<dbReference type="GO" id="GO:0003677">
    <property type="term" value="F:DNA binding"/>
    <property type="evidence" value="ECO:0007669"/>
    <property type="project" value="UniProtKB-KW"/>
</dbReference>
<name>A0A261GAM6_9BIFI</name>
<dbReference type="AlphaFoldDB" id="A0A261GAM6"/>
<sequence>MQATIMPLMYRMISAESDLHLTWSELQVLSSCNMNAQKDTPVENGVDRLLGESDGVPSEWLKPLYPIGVAARRTGVPADTLRYYEREGVMAPAGRTSGGSRRYSELDLEKISCAHWLREAGVPIAVIRRFDALRDEGRETVGARRDLLIAHRDELVRRRDRIDASIAAVEEKICKYDGIMGVRQ</sequence>
<dbReference type="InterPro" id="IPR000551">
    <property type="entry name" value="MerR-type_HTH_dom"/>
</dbReference>
<dbReference type="SUPFAM" id="SSF46955">
    <property type="entry name" value="Putative DNA-binding domain"/>
    <property type="match status" value="1"/>
</dbReference>
<dbReference type="Proteomes" id="UP000216451">
    <property type="component" value="Unassembled WGS sequence"/>
</dbReference>
<keyword evidence="4" id="KW-1185">Reference proteome</keyword>
<accession>A0A261GAM6</accession>
<dbReference type="Pfam" id="PF13411">
    <property type="entry name" value="MerR_1"/>
    <property type="match status" value="1"/>
</dbReference>
<dbReference type="PANTHER" id="PTHR30204">
    <property type="entry name" value="REDOX-CYCLING DRUG-SENSING TRANSCRIPTIONAL ACTIVATOR SOXR"/>
    <property type="match status" value="1"/>
</dbReference>
<evidence type="ECO:0000313" key="4">
    <source>
        <dbReference type="Proteomes" id="UP000216451"/>
    </source>
</evidence>
<gene>
    <name evidence="3" type="ORF">BAQU_0282</name>
</gene>
<evidence type="ECO:0000256" key="1">
    <source>
        <dbReference type="ARBA" id="ARBA00023125"/>
    </source>
</evidence>
<dbReference type="PRINTS" id="PR00040">
    <property type="entry name" value="HTHMERR"/>
</dbReference>
<organism evidence="3 4">
    <name type="scientific">Bifidobacterium aquikefiri</name>
    <dbReference type="NCBI Taxonomy" id="1653207"/>
    <lineage>
        <taxon>Bacteria</taxon>
        <taxon>Bacillati</taxon>
        <taxon>Actinomycetota</taxon>
        <taxon>Actinomycetes</taxon>
        <taxon>Bifidobacteriales</taxon>
        <taxon>Bifidobacteriaceae</taxon>
        <taxon>Bifidobacterium</taxon>
    </lineage>
</organism>
<dbReference type="SMART" id="SM00422">
    <property type="entry name" value="HTH_MERR"/>
    <property type="match status" value="1"/>
</dbReference>
<reference evidence="3 4" key="1">
    <citation type="journal article" date="2017" name="BMC Genomics">
        <title>Comparative genomic and phylogenomic analyses of the Bifidobacteriaceae family.</title>
        <authorList>
            <person name="Lugli G.A."/>
            <person name="Milani C."/>
            <person name="Turroni F."/>
            <person name="Duranti S."/>
            <person name="Mancabelli L."/>
            <person name="Mangifesta M."/>
            <person name="Ferrario C."/>
            <person name="Modesto M."/>
            <person name="Mattarelli P."/>
            <person name="Jiri K."/>
            <person name="van Sinderen D."/>
            <person name="Ventura M."/>
        </authorList>
    </citation>
    <scope>NUCLEOTIDE SEQUENCE [LARGE SCALE GENOMIC DNA]</scope>
    <source>
        <strain evidence="3 4">LMG 28769</strain>
    </source>
</reference>
<keyword evidence="1" id="KW-0238">DNA-binding</keyword>
<dbReference type="PROSITE" id="PS50937">
    <property type="entry name" value="HTH_MERR_2"/>
    <property type="match status" value="1"/>
</dbReference>
<dbReference type="GO" id="GO:0003700">
    <property type="term" value="F:DNA-binding transcription factor activity"/>
    <property type="evidence" value="ECO:0007669"/>
    <property type="project" value="InterPro"/>
</dbReference>
<dbReference type="Gene3D" id="1.10.1660.10">
    <property type="match status" value="1"/>
</dbReference>
<dbReference type="CDD" id="cd01109">
    <property type="entry name" value="HTH_YyaN"/>
    <property type="match status" value="1"/>
</dbReference>
<feature type="domain" description="HTH merR-type" evidence="2">
    <location>
        <begin position="64"/>
        <end position="133"/>
    </location>
</feature>
<dbReference type="InterPro" id="IPR009061">
    <property type="entry name" value="DNA-bd_dom_put_sf"/>
</dbReference>
<proteinExistence type="predicted"/>